<organism evidence="2 3">
    <name type="scientific">Rhizophagus irregularis</name>
    <dbReference type="NCBI Taxonomy" id="588596"/>
    <lineage>
        <taxon>Eukaryota</taxon>
        <taxon>Fungi</taxon>
        <taxon>Fungi incertae sedis</taxon>
        <taxon>Mucoromycota</taxon>
        <taxon>Glomeromycotina</taxon>
        <taxon>Glomeromycetes</taxon>
        <taxon>Glomerales</taxon>
        <taxon>Glomeraceae</taxon>
        <taxon>Rhizophagus</taxon>
    </lineage>
</organism>
<accession>A0A915Z8W6</accession>
<evidence type="ECO:0000313" key="2">
    <source>
        <dbReference type="EMBL" id="CAB5364964.1"/>
    </source>
</evidence>
<name>A0A915Z8W6_9GLOM</name>
<dbReference type="Pfam" id="PF04721">
    <property type="entry name" value="PAW"/>
    <property type="match status" value="1"/>
</dbReference>
<evidence type="ECO:0000259" key="1">
    <source>
        <dbReference type="PROSITE" id="PS50097"/>
    </source>
</evidence>
<proteinExistence type="predicted"/>
<dbReference type="AlphaFoldDB" id="A0A915Z8W6"/>
<dbReference type="CDD" id="cd18186">
    <property type="entry name" value="BTB_POZ_ZBTB_KLHL-like"/>
    <property type="match status" value="1"/>
</dbReference>
<dbReference type="Proteomes" id="UP000684084">
    <property type="component" value="Unassembled WGS sequence"/>
</dbReference>
<dbReference type="InterPro" id="IPR000210">
    <property type="entry name" value="BTB/POZ_dom"/>
</dbReference>
<dbReference type="PANTHER" id="PTHR24413">
    <property type="entry name" value="SPECKLE-TYPE POZ PROTEIN"/>
    <property type="match status" value="1"/>
</dbReference>
<comment type="caution">
    <text evidence="2">The sequence shown here is derived from an EMBL/GenBank/DDBJ whole genome shotgun (WGS) entry which is preliminary data.</text>
</comment>
<dbReference type="GO" id="GO:0006516">
    <property type="term" value="P:glycoprotein catabolic process"/>
    <property type="evidence" value="ECO:0007669"/>
    <property type="project" value="InterPro"/>
</dbReference>
<dbReference type="OrthoDB" id="194443at2759"/>
<protein>
    <recommendedName>
        <fullName evidence="1">BTB domain-containing protein</fullName>
    </recommendedName>
</protein>
<gene>
    <name evidence="2" type="ORF">CHRIB12_LOCUS10233</name>
</gene>
<dbReference type="InterPro" id="IPR006588">
    <property type="entry name" value="Peptide_N_glycanase_PAW_dom"/>
</dbReference>
<dbReference type="VEuPathDB" id="FungiDB:RhiirFUN_019864"/>
<feature type="domain" description="BTB" evidence="1">
    <location>
        <begin position="529"/>
        <end position="599"/>
    </location>
</feature>
<sequence length="676" mass="79426">MNLNQFKETICPSSQDEEIAISIIKDSSSELFVENSFTYGLFNDKYPLHLIRLNDVSENFSIFKNRISYNTTNDSYYENGITKNKYLEFWDKGALEYDNIIYVPAYGHNRVFLSSFNSNKLGYIIWKFDYNDPYKQQQEFTIFSLIFKSDYILFDSATVEWFIAPLLKNKNLNNNINNSELGWKKLPAFSGELNLSDMVKGESGFMLKVVLSNRVARIFNQKMHEYGVLRDTKGTFGLDVCIELIQRQKSFSNLLEDNMRLKVDDSIKKDIVSGLFNNKYKFNILPNEKKKNLFNHRISYNTRTDAYYENGITTNKYLKKWNRGALEFYNIAYNVEYNWRKLYLAREKEKDVYDETDENEEDGNHSSSGYIKWKFDYRPGNFIIKTLSMKLTQHTWHDDAEIKISIIPLATRQNEASLNWNPVSCDFISGLSLYWVYKKSDSILDLSSFVKGEYGFILRIQLLGNSDWVTWDKSQIFRQEMDRLGPLIDDDENFGMDIKVELEPDIICEELSKYGFDKNEIILNDQNTSDFIIKLKDSIFEDKEVVYYVHKSILNYYSEYFKGLFSSQMIETTDRILTLSEISTNSFENILNFMYTGQVKDVLTDLEEWIDLLYGSSRFIIPFLIQKCEKSISKYVNNDNVEEITKIATDCGAEQLLRYCQKLESKNRDALYLLDI</sequence>
<evidence type="ECO:0000313" key="3">
    <source>
        <dbReference type="Proteomes" id="UP000684084"/>
    </source>
</evidence>
<dbReference type="Pfam" id="PF00651">
    <property type="entry name" value="BTB"/>
    <property type="match status" value="1"/>
</dbReference>
<dbReference type="GO" id="GO:0005737">
    <property type="term" value="C:cytoplasm"/>
    <property type="evidence" value="ECO:0007669"/>
    <property type="project" value="InterPro"/>
</dbReference>
<reference evidence="2" key="1">
    <citation type="submission" date="2020-05" db="EMBL/GenBank/DDBJ databases">
        <authorList>
            <person name="Rincon C."/>
            <person name="Sanders R I."/>
            <person name="Robbins C."/>
            <person name="Chaturvedi A."/>
        </authorList>
    </citation>
    <scope>NUCLEOTIDE SEQUENCE</scope>
    <source>
        <strain evidence="2">CHB12</strain>
    </source>
</reference>
<dbReference type="EMBL" id="CAGKOT010000020">
    <property type="protein sequence ID" value="CAB5364964.1"/>
    <property type="molecule type" value="Genomic_DNA"/>
</dbReference>
<dbReference type="SMART" id="SM00225">
    <property type="entry name" value="BTB"/>
    <property type="match status" value="1"/>
</dbReference>
<dbReference type="VEuPathDB" id="FungiDB:RhiirFUN_019865"/>
<dbReference type="PROSITE" id="PS50097">
    <property type="entry name" value="BTB"/>
    <property type="match status" value="1"/>
</dbReference>